<protein>
    <submittedName>
        <fullName evidence="1">Uncharacterized protein</fullName>
    </submittedName>
</protein>
<dbReference type="EMBL" id="JARAOO010000007">
    <property type="protein sequence ID" value="KAJ7961266.1"/>
    <property type="molecule type" value="Genomic_DNA"/>
</dbReference>
<dbReference type="KEGG" id="qsa:O6P43_016630"/>
<organism evidence="1 2">
    <name type="scientific">Quillaja saponaria</name>
    <name type="common">Soap bark tree</name>
    <dbReference type="NCBI Taxonomy" id="32244"/>
    <lineage>
        <taxon>Eukaryota</taxon>
        <taxon>Viridiplantae</taxon>
        <taxon>Streptophyta</taxon>
        <taxon>Embryophyta</taxon>
        <taxon>Tracheophyta</taxon>
        <taxon>Spermatophyta</taxon>
        <taxon>Magnoliopsida</taxon>
        <taxon>eudicotyledons</taxon>
        <taxon>Gunneridae</taxon>
        <taxon>Pentapetalae</taxon>
        <taxon>rosids</taxon>
        <taxon>fabids</taxon>
        <taxon>Fabales</taxon>
        <taxon>Quillajaceae</taxon>
        <taxon>Quillaja</taxon>
    </lineage>
</organism>
<accession>A0AAD7LN79</accession>
<keyword evidence="2" id="KW-1185">Reference proteome</keyword>
<dbReference type="Proteomes" id="UP001163823">
    <property type="component" value="Chromosome 7"/>
</dbReference>
<proteinExistence type="predicted"/>
<sequence>MAIAQCPDQTLSEFPNLKLQSSSLISKIKCSMSQNQRRLLVVDEYEPVEGSKRYRSTVSEDLAEKMTTFSRSS</sequence>
<evidence type="ECO:0000313" key="1">
    <source>
        <dbReference type="EMBL" id="KAJ7961266.1"/>
    </source>
</evidence>
<dbReference type="AlphaFoldDB" id="A0AAD7LN79"/>
<reference evidence="1" key="1">
    <citation type="journal article" date="2023" name="Science">
        <title>Elucidation of the pathway for biosynthesis of saponin adjuvants from the soapbark tree.</title>
        <authorList>
            <person name="Reed J."/>
            <person name="Orme A."/>
            <person name="El-Demerdash A."/>
            <person name="Owen C."/>
            <person name="Martin L.B.B."/>
            <person name="Misra R.C."/>
            <person name="Kikuchi S."/>
            <person name="Rejzek M."/>
            <person name="Martin A.C."/>
            <person name="Harkess A."/>
            <person name="Leebens-Mack J."/>
            <person name="Louveau T."/>
            <person name="Stephenson M.J."/>
            <person name="Osbourn A."/>
        </authorList>
    </citation>
    <scope>NUCLEOTIDE SEQUENCE</scope>
    <source>
        <strain evidence="1">S10</strain>
    </source>
</reference>
<name>A0AAD7LN79_QUISA</name>
<gene>
    <name evidence="1" type="ORF">O6P43_016630</name>
</gene>
<evidence type="ECO:0000313" key="2">
    <source>
        <dbReference type="Proteomes" id="UP001163823"/>
    </source>
</evidence>
<comment type="caution">
    <text evidence="1">The sequence shown here is derived from an EMBL/GenBank/DDBJ whole genome shotgun (WGS) entry which is preliminary data.</text>
</comment>